<keyword evidence="4" id="KW-0444">Lipid biosynthesis</keyword>
<evidence type="ECO:0000256" key="4">
    <source>
        <dbReference type="ARBA" id="ARBA00022955"/>
    </source>
</evidence>
<dbReference type="EMBL" id="CH476597">
    <property type="protein sequence ID" value="EAU36721.1"/>
    <property type="molecule type" value="Genomic_DNA"/>
</dbReference>
<dbReference type="InterPro" id="IPR002202">
    <property type="entry name" value="HMG_CoA_Rdtase"/>
</dbReference>
<protein>
    <recommendedName>
        <fullName evidence="2">hydroxymethylglutaryl-CoA reductase (NADPH)</fullName>
        <ecNumber evidence="2">1.1.1.34</ecNumber>
    </recommendedName>
</protein>
<dbReference type="EC" id="1.1.1.34" evidence="2"/>
<evidence type="ECO:0000256" key="2">
    <source>
        <dbReference type="ARBA" id="ARBA00012999"/>
    </source>
</evidence>
<dbReference type="Gene3D" id="3.30.70.420">
    <property type="entry name" value="Hydroxymethylglutaryl-CoA reductase, class I/II, NAD/NADP-binding domain"/>
    <property type="match status" value="1"/>
</dbReference>
<evidence type="ECO:0000256" key="1">
    <source>
        <dbReference type="ARBA" id="ARBA00007661"/>
    </source>
</evidence>
<keyword evidence="8" id="KW-0753">Steroid metabolism</keyword>
<dbReference type="Proteomes" id="UP000007963">
    <property type="component" value="Unassembled WGS sequence"/>
</dbReference>
<dbReference type="Pfam" id="PF00368">
    <property type="entry name" value="HMG-CoA_red"/>
    <property type="match status" value="1"/>
</dbReference>
<dbReference type="eggNOG" id="KOG2480">
    <property type="taxonomic scope" value="Eukaryota"/>
</dbReference>
<keyword evidence="6" id="KW-0756">Sterol biosynthesis</keyword>
<evidence type="ECO:0000256" key="5">
    <source>
        <dbReference type="ARBA" id="ARBA00023002"/>
    </source>
</evidence>
<gene>
    <name evidence="9" type="ORF">ATEG_03447</name>
</gene>
<dbReference type="SUPFAM" id="SSF56542">
    <property type="entry name" value="Substrate-binding domain of HMG-CoA reductase"/>
    <property type="match status" value="1"/>
</dbReference>
<dbReference type="AlphaFoldDB" id="Q0CS87"/>
<dbReference type="InterPro" id="IPR004554">
    <property type="entry name" value="HMG_CoA_Rdtase_eu_arc"/>
</dbReference>
<dbReference type="GeneID" id="4317680"/>
<evidence type="ECO:0000256" key="7">
    <source>
        <dbReference type="ARBA" id="ARBA00023166"/>
    </source>
</evidence>
<name>Q0CS87_ASPTN</name>
<evidence type="ECO:0000256" key="6">
    <source>
        <dbReference type="ARBA" id="ARBA00023011"/>
    </source>
</evidence>
<dbReference type="VEuPathDB" id="FungiDB:ATEG_03447"/>
<proteinExistence type="inferred from homology"/>
<evidence type="ECO:0000313" key="10">
    <source>
        <dbReference type="Proteomes" id="UP000007963"/>
    </source>
</evidence>
<keyword evidence="3" id="KW-0521">NADP</keyword>
<dbReference type="InterPro" id="IPR023074">
    <property type="entry name" value="HMG_CoA_Rdtase_cat_sf"/>
</dbReference>
<dbReference type="OrthoDB" id="310654at2759"/>
<dbReference type="PROSITE" id="PS00318">
    <property type="entry name" value="HMG_COA_REDUCTASE_2"/>
    <property type="match status" value="1"/>
</dbReference>
<keyword evidence="4" id="KW-0443">Lipid metabolism</keyword>
<evidence type="ECO:0000256" key="3">
    <source>
        <dbReference type="ARBA" id="ARBA00022857"/>
    </source>
</evidence>
<dbReference type="OMA" id="AHFANGI"/>
<dbReference type="GO" id="GO:0016126">
    <property type="term" value="P:sterol biosynthetic process"/>
    <property type="evidence" value="ECO:0007669"/>
    <property type="project" value="UniProtKB-KW"/>
</dbReference>
<dbReference type="CDD" id="cd00643">
    <property type="entry name" value="HMG-CoA_reductase_classI"/>
    <property type="match status" value="1"/>
</dbReference>
<dbReference type="HOGENOM" id="CLU_001734_2_2_1"/>
<dbReference type="InterPro" id="IPR009029">
    <property type="entry name" value="HMG_CoA_Rdtase_sub-bd_dom_sf"/>
</dbReference>
<sequence length="399" mass="43114">MADTNPRVQTSTDHLARATRSKYGHVLDDITHITSHNTNHADVKIENFIGYSTVPMGLAGPLRIHGIDGYNNDTYAPMATTEAALIASCCRGCKAINQSGGVKFHVFDDGMSRAPVFRFPGPDDGIAFVQRLPELQPAIIEQAESTSRHARVKKLTPHVMGSEVHLHFDYTCGDAAGQNMVTIATQWVCEWLMEPARRRELRILDYQVEGNMSSDKKPSSGNVTTPRGVRVMAWASISETACCDVFGCPAESLYVAYRRMEAATIRNGLHGSNVNTANVLAAIFIAAGQDAGSVAEASWSHTALEYDRPNQCLKASVYFPSLPVGVVGGGTSYPTQQEALRIMKCTGSGGKRRLAGIIASFALALDMSTLAAIGSNTFSQAHQLLARRPPVDRYAGVKL</sequence>
<reference evidence="10" key="1">
    <citation type="submission" date="2005-09" db="EMBL/GenBank/DDBJ databases">
        <title>Annotation of the Aspergillus terreus NIH2624 genome.</title>
        <authorList>
            <person name="Birren B.W."/>
            <person name="Lander E.S."/>
            <person name="Galagan J.E."/>
            <person name="Nusbaum C."/>
            <person name="Devon K."/>
            <person name="Henn M."/>
            <person name="Ma L.-J."/>
            <person name="Jaffe D.B."/>
            <person name="Butler J."/>
            <person name="Alvarez P."/>
            <person name="Gnerre S."/>
            <person name="Grabherr M."/>
            <person name="Kleber M."/>
            <person name="Mauceli E.W."/>
            <person name="Brockman W."/>
            <person name="Rounsley S."/>
            <person name="Young S.K."/>
            <person name="LaButti K."/>
            <person name="Pushparaj V."/>
            <person name="DeCaprio D."/>
            <person name="Crawford M."/>
            <person name="Koehrsen M."/>
            <person name="Engels R."/>
            <person name="Montgomery P."/>
            <person name="Pearson M."/>
            <person name="Howarth C."/>
            <person name="Larson L."/>
            <person name="Luoma S."/>
            <person name="White J."/>
            <person name="Alvarado L."/>
            <person name="Kodira C.D."/>
            <person name="Zeng Q."/>
            <person name="Oleary S."/>
            <person name="Yandava C."/>
            <person name="Denning D.W."/>
            <person name="Nierman W.C."/>
            <person name="Milne T."/>
            <person name="Madden K."/>
        </authorList>
    </citation>
    <scope>NUCLEOTIDE SEQUENCE [LARGE SCALE GENOMIC DNA]</scope>
    <source>
        <strain evidence="10">NIH 2624 / FGSC A1156</strain>
    </source>
</reference>
<keyword evidence="4" id="KW-0752">Steroid biosynthesis</keyword>
<dbReference type="PANTHER" id="PTHR10572">
    <property type="entry name" value="3-HYDROXY-3-METHYLGLUTARYL-COENZYME A REDUCTASE"/>
    <property type="match status" value="1"/>
</dbReference>
<dbReference type="PANTHER" id="PTHR10572:SF24">
    <property type="entry name" value="3-HYDROXY-3-METHYLGLUTARYL-COENZYME A REDUCTASE"/>
    <property type="match status" value="1"/>
</dbReference>
<keyword evidence="7" id="KW-1207">Sterol metabolism</keyword>
<dbReference type="GO" id="GO:0004420">
    <property type="term" value="F:hydroxymethylglutaryl-CoA reductase (NADPH) activity"/>
    <property type="evidence" value="ECO:0007669"/>
    <property type="project" value="UniProtKB-EC"/>
</dbReference>
<dbReference type="GO" id="GO:0015936">
    <property type="term" value="P:coenzyme A metabolic process"/>
    <property type="evidence" value="ECO:0007669"/>
    <property type="project" value="InterPro"/>
</dbReference>
<dbReference type="InterPro" id="IPR023076">
    <property type="entry name" value="HMG_CoA_Rdtase_CS"/>
</dbReference>
<dbReference type="PROSITE" id="PS50065">
    <property type="entry name" value="HMG_COA_REDUCTASE_4"/>
    <property type="match status" value="1"/>
</dbReference>
<evidence type="ECO:0000256" key="8">
    <source>
        <dbReference type="ARBA" id="ARBA00023221"/>
    </source>
</evidence>
<dbReference type="Gene3D" id="3.90.770.10">
    <property type="entry name" value="3-hydroxy-3-methylglutaryl-coenzyme A Reductase, Chain A, domain 2"/>
    <property type="match status" value="1"/>
</dbReference>
<comment type="similarity">
    <text evidence="1">Belongs to the HMG-CoA reductase family.</text>
</comment>
<keyword evidence="5" id="KW-0560">Oxidoreductase</keyword>
<dbReference type="InterPro" id="IPR009023">
    <property type="entry name" value="HMG_CoA_Rdtase_NAD(P)-bd_sf"/>
</dbReference>
<evidence type="ECO:0000313" key="9">
    <source>
        <dbReference type="EMBL" id="EAU36721.1"/>
    </source>
</evidence>
<dbReference type="SUPFAM" id="SSF55035">
    <property type="entry name" value="NAD-binding domain of HMG-CoA reductase"/>
    <property type="match status" value="1"/>
</dbReference>
<accession>Q0CS87</accession>
<dbReference type="GO" id="GO:0008299">
    <property type="term" value="P:isoprenoid biosynthetic process"/>
    <property type="evidence" value="ECO:0007669"/>
    <property type="project" value="InterPro"/>
</dbReference>
<dbReference type="RefSeq" id="XP_001212625.1">
    <property type="nucleotide sequence ID" value="XM_001212625.1"/>
</dbReference>
<dbReference type="PRINTS" id="PR00071">
    <property type="entry name" value="HMGCOARDTASE"/>
</dbReference>
<organism evidence="9 10">
    <name type="scientific">Aspergillus terreus (strain NIH 2624 / FGSC A1156)</name>
    <dbReference type="NCBI Taxonomy" id="341663"/>
    <lineage>
        <taxon>Eukaryota</taxon>
        <taxon>Fungi</taxon>
        <taxon>Dikarya</taxon>
        <taxon>Ascomycota</taxon>
        <taxon>Pezizomycotina</taxon>
        <taxon>Eurotiomycetes</taxon>
        <taxon>Eurotiomycetidae</taxon>
        <taxon>Eurotiales</taxon>
        <taxon>Aspergillaceae</taxon>
        <taxon>Aspergillus</taxon>
        <taxon>Aspergillus subgen. Circumdati</taxon>
    </lineage>
</organism>
<dbReference type="STRING" id="341663.Q0CS87"/>